<dbReference type="Pfam" id="PF05686">
    <property type="entry name" value="Glyco_transf_90"/>
    <property type="match status" value="1"/>
</dbReference>
<gene>
    <name evidence="3" type="ORF">LIER_04173</name>
</gene>
<comment type="caution">
    <text evidence="3">The sequence shown here is derived from an EMBL/GenBank/DDBJ whole genome shotgun (WGS) entry which is preliminary data.</text>
</comment>
<evidence type="ECO:0000259" key="2">
    <source>
        <dbReference type="SMART" id="SM00672"/>
    </source>
</evidence>
<keyword evidence="1" id="KW-0472">Membrane</keyword>
<dbReference type="PANTHER" id="PTHR12203:SF108">
    <property type="entry name" value="O-GLUCOSYLTRANSFERASE RUMI HOMOLOG"/>
    <property type="match status" value="1"/>
</dbReference>
<dbReference type="PANTHER" id="PTHR12203">
    <property type="entry name" value="KDEL LYS-ASP-GLU-LEU CONTAINING - RELATED"/>
    <property type="match status" value="1"/>
</dbReference>
<dbReference type="SMART" id="SM00672">
    <property type="entry name" value="CAP10"/>
    <property type="match status" value="1"/>
</dbReference>
<feature type="domain" description="Glycosyl transferase CAP10" evidence="2">
    <location>
        <begin position="159"/>
        <end position="410"/>
    </location>
</feature>
<evidence type="ECO:0000313" key="3">
    <source>
        <dbReference type="EMBL" id="GAA0143505.1"/>
    </source>
</evidence>
<reference evidence="3 4" key="1">
    <citation type="submission" date="2024-01" db="EMBL/GenBank/DDBJ databases">
        <title>The complete chloroplast genome sequence of Lithospermum erythrorhizon: insights into the phylogenetic relationship among Boraginaceae species and the maternal lineages of purple gromwells.</title>
        <authorList>
            <person name="Okada T."/>
            <person name="Watanabe K."/>
        </authorList>
    </citation>
    <scope>NUCLEOTIDE SEQUENCE [LARGE SCALE GENOMIC DNA]</scope>
</reference>
<proteinExistence type="predicted"/>
<dbReference type="InterPro" id="IPR006598">
    <property type="entry name" value="CAP10"/>
</dbReference>
<accession>A0AAV3NVZ1</accession>
<feature type="transmembrane region" description="Helical" evidence="1">
    <location>
        <begin position="23"/>
        <end position="40"/>
    </location>
</feature>
<evidence type="ECO:0000313" key="4">
    <source>
        <dbReference type="Proteomes" id="UP001454036"/>
    </source>
</evidence>
<sequence length="483" mass="56251">MVFEVQGRLIQGVLQMHDIKRRYITIALAIFILTIGWINISNMSGLPLRQSKVKPLDFPLPQKYCSVECPSSIPSSNIHQDPSSEACPEYFRWIHEDLRPWKGAGITRETIEAAKKVAHLRVIIIQGRVYIQKFKKVFQTRDIITVWGILQLLTLYPGKVPDLDLMFECNDFPVILKKDYQKGNSGYSIPPPVFHYCGDDSSFDIVFPDWSFWGWPELNIRPWEFLKRDLEQGNHVTNWLDRNPYAYWKGNTKLGLARQELIRCNVSEKQDWGARVFDMEWQNEKKRGFRTSDLAHQCDYRYKIYVEGKSWSVSEKYILGCDSMTLIIAPQFYDFFTRSLIPTLHYWPIGHKDKCNAIKFAVDWGNQNPNKAQDIGKAASKFIKEQLRMKFVYDYMFHLLNEYAKLLKYEPTIPDDAVEVCSDNMLCGARGVRKSFRIDSRVNGPANESACLLSPPFDQTTLQTFLMVKEKLIKEVEMMRQSS</sequence>
<keyword evidence="1" id="KW-0812">Transmembrane</keyword>
<dbReference type="EMBL" id="BAABME010000524">
    <property type="protein sequence ID" value="GAA0143505.1"/>
    <property type="molecule type" value="Genomic_DNA"/>
</dbReference>
<keyword evidence="4" id="KW-1185">Reference proteome</keyword>
<name>A0AAV3NVZ1_LITER</name>
<dbReference type="AlphaFoldDB" id="A0AAV3NVZ1"/>
<keyword evidence="1" id="KW-1133">Transmembrane helix</keyword>
<protein>
    <recommendedName>
        <fullName evidence="2">Glycosyl transferase CAP10 domain-containing protein</fullName>
    </recommendedName>
</protein>
<organism evidence="3 4">
    <name type="scientific">Lithospermum erythrorhizon</name>
    <name type="common">Purple gromwell</name>
    <name type="synonym">Lithospermum officinale var. erythrorhizon</name>
    <dbReference type="NCBI Taxonomy" id="34254"/>
    <lineage>
        <taxon>Eukaryota</taxon>
        <taxon>Viridiplantae</taxon>
        <taxon>Streptophyta</taxon>
        <taxon>Embryophyta</taxon>
        <taxon>Tracheophyta</taxon>
        <taxon>Spermatophyta</taxon>
        <taxon>Magnoliopsida</taxon>
        <taxon>eudicotyledons</taxon>
        <taxon>Gunneridae</taxon>
        <taxon>Pentapetalae</taxon>
        <taxon>asterids</taxon>
        <taxon>lamiids</taxon>
        <taxon>Boraginales</taxon>
        <taxon>Boraginaceae</taxon>
        <taxon>Boraginoideae</taxon>
        <taxon>Lithospermeae</taxon>
        <taxon>Lithospermum</taxon>
    </lineage>
</organism>
<dbReference type="InterPro" id="IPR051091">
    <property type="entry name" value="O-Glucosyltr/Glycosyltrsf_90"/>
</dbReference>
<dbReference type="Proteomes" id="UP001454036">
    <property type="component" value="Unassembled WGS sequence"/>
</dbReference>
<evidence type="ECO:0000256" key="1">
    <source>
        <dbReference type="SAM" id="Phobius"/>
    </source>
</evidence>